<accession>A0A455ST80</accession>
<gene>
    <name evidence="1" type="ORF">KTC_50400</name>
</gene>
<dbReference type="AlphaFoldDB" id="A0A455ST80"/>
<sequence length="173" mass="19471">MPNRTIYVAEADLPLLEKAQTLAGGNLSAAIVQALKHFVKLRDVQKENFEEITVVTGKITKVQKRFYGRLLVEGRFTTTDKTCSVLYKIYLTPKQNFAVYTQSAPYYSCHSDHLSSSQRPSDAMPHWSNLDQEGKLDVFASLEALAPQLPRELYEAVASLLHSTDNHIETLDI</sequence>
<evidence type="ECO:0008006" key="2">
    <source>
        <dbReference type="Google" id="ProtNLM"/>
    </source>
</evidence>
<dbReference type="NCBIfam" id="TIGR04342">
    <property type="entry name" value="EXLDI"/>
    <property type="match status" value="1"/>
</dbReference>
<evidence type="ECO:0000313" key="1">
    <source>
        <dbReference type="EMBL" id="BBH90289.1"/>
    </source>
</evidence>
<proteinExistence type="predicted"/>
<name>A0A455ST80_9CHLR</name>
<dbReference type="InterPro" id="IPR027580">
    <property type="entry name" value="EXLDI"/>
</dbReference>
<organism evidence="1">
    <name type="scientific">Thermosporothrix sp. COM3</name>
    <dbReference type="NCBI Taxonomy" id="2490863"/>
    <lineage>
        <taxon>Bacteria</taxon>
        <taxon>Bacillati</taxon>
        <taxon>Chloroflexota</taxon>
        <taxon>Ktedonobacteria</taxon>
        <taxon>Ktedonobacterales</taxon>
        <taxon>Thermosporotrichaceae</taxon>
        <taxon>Thermosporothrix</taxon>
    </lineage>
</organism>
<dbReference type="EMBL" id="AP019376">
    <property type="protein sequence ID" value="BBH90289.1"/>
    <property type="molecule type" value="Genomic_DNA"/>
</dbReference>
<protein>
    <recommendedName>
        <fullName evidence="2">EXLDI protein</fullName>
    </recommendedName>
</protein>
<reference evidence="1" key="1">
    <citation type="submission" date="2018-12" db="EMBL/GenBank/DDBJ databases">
        <title>Novel natural products biosynthetic potential of the class Ktedonobacteria.</title>
        <authorList>
            <person name="Zheng Y."/>
            <person name="Saitou A."/>
            <person name="Wang C.M."/>
            <person name="Toyoda A."/>
            <person name="Minakuchi Y."/>
            <person name="Sekiguchi Y."/>
            <person name="Ueda K."/>
            <person name="Takano H."/>
            <person name="Sakai Y."/>
            <person name="Yokota A."/>
            <person name="Yabe S."/>
        </authorList>
    </citation>
    <scope>NUCLEOTIDE SEQUENCE</scope>
    <source>
        <strain evidence="1">COM3</strain>
    </source>
</reference>